<evidence type="ECO:0000256" key="4">
    <source>
        <dbReference type="ARBA" id="ARBA00023034"/>
    </source>
</evidence>
<proteinExistence type="predicted"/>
<comment type="caution">
    <text evidence="6">The sequence shown here is derived from an EMBL/GenBank/DDBJ whole genome shotgun (WGS) entry which is preliminary data.</text>
</comment>
<dbReference type="EMBL" id="CAJVQB010040966">
    <property type="protein sequence ID" value="CAG8829004.1"/>
    <property type="molecule type" value="Genomic_DNA"/>
</dbReference>
<dbReference type="InterPro" id="IPR008152">
    <property type="entry name" value="Clathrin_a/b/g-adaptin_app_Ig"/>
</dbReference>
<evidence type="ECO:0000256" key="3">
    <source>
        <dbReference type="ARBA" id="ARBA00022927"/>
    </source>
</evidence>
<name>A0ABN7WG89_GIGMA</name>
<keyword evidence="7" id="KW-1185">Reference proteome</keyword>
<keyword evidence="3" id="KW-0653">Protein transport</keyword>
<protein>
    <submittedName>
        <fullName evidence="6">41889_t:CDS:1</fullName>
    </submittedName>
</protein>
<keyword evidence="2" id="KW-0813">Transport</keyword>
<feature type="domain" description="GAE" evidence="5">
    <location>
        <begin position="85"/>
        <end position="171"/>
    </location>
</feature>
<dbReference type="InterPro" id="IPR008153">
    <property type="entry name" value="GAE_dom"/>
</dbReference>
<feature type="non-terminal residue" evidence="6">
    <location>
        <position position="1"/>
    </location>
</feature>
<dbReference type="Proteomes" id="UP000789901">
    <property type="component" value="Unassembled WGS sequence"/>
</dbReference>
<accession>A0ABN7WG89</accession>
<feature type="non-terminal residue" evidence="6">
    <location>
        <position position="171"/>
    </location>
</feature>
<reference evidence="6 7" key="1">
    <citation type="submission" date="2021-06" db="EMBL/GenBank/DDBJ databases">
        <authorList>
            <person name="Kallberg Y."/>
            <person name="Tangrot J."/>
            <person name="Rosling A."/>
        </authorList>
    </citation>
    <scope>NUCLEOTIDE SEQUENCE [LARGE SCALE GENOMIC DNA]</scope>
    <source>
        <strain evidence="6 7">120-4 pot B 10/14</strain>
    </source>
</reference>
<sequence length="171" mass="19083">ELLYEQLFLALVSLPGNRLKKVLIAMDEKMDLDQLKGSEIWIMKLEILLLPYTKCSTNECFRLLGLIRTWGARILSQSSTTSTSTSTDQYVAYNKNRFEASLNPSKDSNNSNILNIEGTFHNVSVDVTVQNLLFQAAIPKTQKLQMQPSSSTGILPSAIAQQTICVTNPQK</sequence>
<evidence type="ECO:0000259" key="5">
    <source>
        <dbReference type="PROSITE" id="PS50180"/>
    </source>
</evidence>
<dbReference type="Gene3D" id="2.60.40.1230">
    <property type="match status" value="1"/>
</dbReference>
<organism evidence="6 7">
    <name type="scientific">Gigaspora margarita</name>
    <dbReference type="NCBI Taxonomy" id="4874"/>
    <lineage>
        <taxon>Eukaryota</taxon>
        <taxon>Fungi</taxon>
        <taxon>Fungi incertae sedis</taxon>
        <taxon>Mucoromycota</taxon>
        <taxon>Glomeromycotina</taxon>
        <taxon>Glomeromycetes</taxon>
        <taxon>Diversisporales</taxon>
        <taxon>Gigasporaceae</taxon>
        <taxon>Gigaspora</taxon>
    </lineage>
</organism>
<evidence type="ECO:0000313" key="7">
    <source>
        <dbReference type="Proteomes" id="UP000789901"/>
    </source>
</evidence>
<dbReference type="InterPro" id="IPR013041">
    <property type="entry name" value="Clathrin_app_Ig-like_sf"/>
</dbReference>
<evidence type="ECO:0000256" key="1">
    <source>
        <dbReference type="ARBA" id="ARBA00004555"/>
    </source>
</evidence>
<keyword evidence="4" id="KW-0333">Golgi apparatus</keyword>
<evidence type="ECO:0000256" key="2">
    <source>
        <dbReference type="ARBA" id="ARBA00022448"/>
    </source>
</evidence>
<dbReference type="Pfam" id="PF02883">
    <property type="entry name" value="Alpha_adaptinC2"/>
    <property type="match status" value="1"/>
</dbReference>
<evidence type="ECO:0000313" key="6">
    <source>
        <dbReference type="EMBL" id="CAG8829004.1"/>
    </source>
</evidence>
<gene>
    <name evidence="6" type="ORF">GMARGA_LOCUS29870</name>
</gene>
<comment type="subcellular location">
    <subcellularLocation>
        <location evidence="1">Golgi apparatus</location>
    </subcellularLocation>
</comment>
<dbReference type="SMART" id="SM00809">
    <property type="entry name" value="Alpha_adaptinC2"/>
    <property type="match status" value="1"/>
</dbReference>
<dbReference type="PROSITE" id="PS50180">
    <property type="entry name" value="GAE"/>
    <property type="match status" value="1"/>
</dbReference>
<dbReference type="SUPFAM" id="SSF49348">
    <property type="entry name" value="Clathrin adaptor appendage domain"/>
    <property type="match status" value="1"/>
</dbReference>